<name>A0A4Z1E3I4_9MICO</name>
<protein>
    <submittedName>
        <fullName evidence="1">Septum site-determining protein MinD</fullName>
    </submittedName>
</protein>
<dbReference type="SUPFAM" id="SSF52540">
    <property type="entry name" value="P-loop containing nucleoside triphosphate hydrolases"/>
    <property type="match status" value="1"/>
</dbReference>
<dbReference type="Proteomes" id="UP000297318">
    <property type="component" value="Unassembled WGS sequence"/>
</dbReference>
<dbReference type="AlphaFoldDB" id="A0A4Z1E3I4"/>
<evidence type="ECO:0000313" key="1">
    <source>
        <dbReference type="EMBL" id="TGO06564.1"/>
    </source>
</evidence>
<comment type="caution">
    <text evidence="1">The sequence shown here is derived from an EMBL/GenBank/DDBJ whole genome shotgun (WGS) entry which is preliminary data.</text>
</comment>
<keyword evidence="2" id="KW-1185">Reference proteome</keyword>
<organism evidence="1 2">
    <name type="scientific">Serinibacter arcticus</name>
    <dbReference type="NCBI Taxonomy" id="1655435"/>
    <lineage>
        <taxon>Bacteria</taxon>
        <taxon>Bacillati</taxon>
        <taxon>Actinomycetota</taxon>
        <taxon>Actinomycetes</taxon>
        <taxon>Micrococcales</taxon>
        <taxon>Beutenbergiaceae</taxon>
        <taxon>Serinibacter</taxon>
    </lineage>
</organism>
<dbReference type="EMBL" id="RHPJ01000001">
    <property type="protein sequence ID" value="TGO06564.1"/>
    <property type="molecule type" value="Genomic_DNA"/>
</dbReference>
<proteinExistence type="predicted"/>
<dbReference type="Gene3D" id="3.40.50.300">
    <property type="entry name" value="P-loop containing nucleotide triphosphate hydrolases"/>
    <property type="match status" value="1"/>
</dbReference>
<sequence>MVALRSDDPVLAAAVGEVVEWLDGDLVLCPSGAAPVPAHVHLDDGAAARTAGVATPSWGSGVVAVAREVHGGGATVSGRSDPSAPPGSLERPFHLPAEAGELADAISARAVSIASTTIGVVGVGGGAGASVTAALLARAVSEGGRSTGLVDLSGGLDVMLGIEDEPGPRWADLTAEAGPFPADTLVAHLPRWAGVHVLACDVRGAPTRAAVSGVLASTRRACRVVVVDLPRTAGPDLLRQCDVVVVVAGTDAVAAAGLTALARRLAPLGLRTGLAARRSPGAAIADPAELARWCGLPLLAALPRSPTLRGDLARGLGPGERRRSGLTRAVRALADELGLV</sequence>
<reference evidence="1 2" key="1">
    <citation type="submission" date="2018-11" db="EMBL/GenBank/DDBJ databases">
        <title>Complete genome sequencing of the Actinobacteria Serinibacter sp. K3-2.</title>
        <authorList>
            <person name="Rakitin A.L."/>
            <person name="Beletsky A.V."/>
            <person name="Mardanov A.V."/>
            <person name="Ravin N.V."/>
            <person name="Gromova A.S."/>
            <person name="Filippova S.N."/>
            <person name="Gal'Chenko V.F."/>
        </authorList>
    </citation>
    <scope>NUCLEOTIDE SEQUENCE [LARGE SCALE GENOMIC DNA]</scope>
    <source>
        <strain evidence="1 2">K3-2</strain>
    </source>
</reference>
<gene>
    <name evidence="1" type="ORF">SERN_0756</name>
</gene>
<dbReference type="InterPro" id="IPR027417">
    <property type="entry name" value="P-loop_NTPase"/>
</dbReference>
<accession>A0A4Z1E3I4</accession>
<evidence type="ECO:0000313" key="2">
    <source>
        <dbReference type="Proteomes" id="UP000297318"/>
    </source>
</evidence>